<accession>A0A076EVK7</accession>
<keyword evidence="2" id="KW-0503">Monooxygenase</keyword>
<dbReference type="GeneID" id="69887918"/>
<dbReference type="eggNOG" id="COG1359">
    <property type="taxonomic scope" value="Bacteria"/>
</dbReference>
<keyword evidence="10" id="KW-1185">Reference proteome</keyword>
<evidence type="ECO:0000313" key="4">
    <source>
        <dbReference type="EMBL" id="MCZ4583783.1"/>
    </source>
</evidence>
<dbReference type="PANTHER" id="PTHR33336:SF15">
    <property type="entry name" value="ABM DOMAIN-CONTAINING PROTEIN"/>
    <property type="match status" value="1"/>
</dbReference>
<organism evidence="2 7">
    <name type="scientific">Rhodococcus opacus</name>
    <name type="common">Nocardia opaca</name>
    <dbReference type="NCBI Taxonomy" id="37919"/>
    <lineage>
        <taxon>Bacteria</taxon>
        <taxon>Bacillati</taxon>
        <taxon>Actinomycetota</taxon>
        <taxon>Actinomycetes</taxon>
        <taxon>Mycobacteriales</taxon>
        <taxon>Nocardiaceae</taxon>
        <taxon>Rhodococcus</taxon>
    </lineage>
</organism>
<dbReference type="Proteomes" id="UP000186108">
    <property type="component" value="Chromosome"/>
</dbReference>
<reference evidence="5" key="5">
    <citation type="submission" date="2018-02" db="EMBL/GenBank/DDBJ databases">
        <authorList>
            <person name="Cohen D.B."/>
            <person name="Kent A.D."/>
        </authorList>
    </citation>
    <scope>NUCLEOTIDE SEQUENCE</scope>
    <source>
        <strain evidence="5">04-OD7</strain>
    </source>
</reference>
<dbReference type="Proteomes" id="UP001066327">
    <property type="component" value="Unassembled WGS sequence"/>
</dbReference>
<dbReference type="InterPro" id="IPR007138">
    <property type="entry name" value="ABM_dom"/>
</dbReference>
<reference evidence="6" key="7">
    <citation type="submission" date="2023-07" db="EMBL/GenBank/DDBJ databases">
        <title>Genomic analysis of Rhodococcus opacus VOC-14 with glycol ethers degradation activity.</title>
        <authorList>
            <person name="Narkevich D.A."/>
            <person name="Hlushen A.M."/>
            <person name="Akhremchuk A.E."/>
            <person name="Sikolenko M.A."/>
            <person name="Valentovich L.N."/>
        </authorList>
    </citation>
    <scope>NUCLEOTIDE SEQUENCE</scope>
    <source>
        <strain evidence="6">VOC-14</strain>
    </source>
</reference>
<dbReference type="Proteomes" id="UP000028488">
    <property type="component" value="Chromosome"/>
</dbReference>
<evidence type="ECO:0000313" key="6">
    <source>
        <dbReference type="EMBL" id="WLF47498.1"/>
    </source>
</evidence>
<dbReference type="PROSITE" id="PS51725">
    <property type="entry name" value="ABM"/>
    <property type="match status" value="1"/>
</dbReference>
<evidence type="ECO:0000313" key="7">
    <source>
        <dbReference type="Proteomes" id="UP000028488"/>
    </source>
</evidence>
<sequence length="97" mass="10129">MSDLHVVATIPAKPGSEDTVRDGLSALAAESRKEEGCISYEVFESAAVAGTFVTVEVWTGQEAVDAHMKSPHFQAALGTFGEHLAGAPAIHPLKPVS</sequence>
<dbReference type="Pfam" id="PF03992">
    <property type="entry name" value="ABM"/>
    <property type="match status" value="1"/>
</dbReference>
<proteinExistence type="predicted"/>
<dbReference type="Proteomes" id="UP000239290">
    <property type="component" value="Unassembled WGS sequence"/>
</dbReference>
<evidence type="ECO:0000259" key="1">
    <source>
        <dbReference type="PROSITE" id="PS51725"/>
    </source>
</evidence>
<dbReference type="EMBL" id="CP009111">
    <property type="protein sequence ID" value="ANS24822.1"/>
    <property type="molecule type" value="Genomic_DNA"/>
</dbReference>
<dbReference type="EMBL" id="CP008947">
    <property type="protein sequence ID" value="AII07379.1"/>
    <property type="molecule type" value="Genomic_DNA"/>
</dbReference>
<dbReference type="RefSeq" id="WP_005249047.1">
    <property type="nucleotide sequence ID" value="NZ_CAJUXZ010000001.1"/>
</dbReference>
<reference evidence="4" key="6">
    <citation type="submission" date="2022-12" db="EMBL/GenBank/DDBJ databases">
        <authorList>
            <person name="Krivoruchko A.V."/>
            <person name="Elkin A."/>
        </authorList>
    </citation>
    <scope>NUCLEOTIDE SEQUENCE</scope>
    <source>
        <strain evidence="4">IEGM 249</strain>
    </source>
</reference>
<dbReference type="Gene3D" id="3.30.70.100">
    <property type="match status" value="1"/>
</dbReference>
<protein>
    <submittedName>
        <fullName evidence="2">Antibiotic biosynthesis monooxygenase</fullName>
    </submittedName>
    <submittedName>
        <fullName evidence="4">Quinol monooxygenase</fullName>
        <ecNumber evidence="6">1.-.-.-</ecNumber>
    </submittedName>
</protein>
<keyword evidence="6" id="KW-0560">Oxidoreductase</keyword>
<reference evidence="3 8" key="2">
    <citation type="submission" date="2014-07" db="EMBL/GenBank/DDBJ databases">
        <authorList>
            <person name="Zhang J.E."/>
            <person name="Yang H."/>
            <person name="Guo J."/>
            <person name="Deng Z."/>
            <person name="Luo H."/>
            <person name="Luo M."/>
            <person name="Zhao B."/>
        </authorList>
    </citation>
    <scope>NUCLEOTIDE SEQUENCE [LARGE SCALE GENOMIC DNA]</scope>
    <source>
        <strain evidence="3 8">1CP</strain>
    </source>
</reference>
<dbReference type="InterPro" id="IPR011008">
    <property type="entry name" value="Dimeric_a/b-barrel"/>
</dbReference>
<dbReference type="AlphaFoldDB" id="A0A076EVK7"/>
<evidence type="ECO:0000313" key="3">
    <source>
        <dbReference type="EMBL" id="ANS24822.1"/>
    </source>
</evidence>
<dbReference type="EC" id="1.-.-.-" evidence="6"/>
<evidence type="ECO:0000313" key="5">
    <source>
        <dbReference type="EMBL" id="PQP23233.1"/>
    </source>
</evidence>
<dbReference type="EMBL" id="JAPWIS010000003">
    <property type="protein sequence ID" value="MCZ4583783.1"/>
    <property type="molecule type" value="Genomic_DNA"/>
</dbReference>
<dbReference type="PATRIC" id="fig|37919.13.peg.62"/>
<evidence type="ECO:0000313" key="2">
    <source>
        <dbReference type="EMBL" id="AII07379.1"/>
    </source>
</evidence>
<dbReference type="GO" id="GO:0004497">
    <property type="term" value="F:monooxygenase activity"/>
    <property type="evidence" value="ECO:0007669"/>
    <property type="project" value="UniProtKB-KW"/>
</dbReference>
<dbReference type="Proteomes" id="UP001231166">
    <property type="component" value="Chromosome"/>
</dbReference>
<name>A0A076EVK7_RHOOP</name>
<dbReference type="PANTHER" id="PTHR33336">
    <property type="entry name" value="QUINOL MONOOXYGENASE YGIN-RELATED"/>
    <property type="match status" value="1"/>
</dbReference>
<dbReference type="EMBL" id="PUIO01000023">
    <property type="protein sequence ID" value="PQP23233.1"/>
    <property type="molecule type" value="Genomic_DNA"/>
</dbReference>
<gene>
    <name evidence="5" type="ORF">C5613_20260</name>
    <name evidence="2" type="ORF">EP51_23070</name>
    <name evidence="4" type="ORF">O4328_08805</name>
    <name evidence="6" type="ORF">Q5707_00325</name>
    <name evidence="3" type="ORF">R1CP_00310</name>
</gene>
<dbReference type="EMBL" id="CP130953">
    <property type="protein sequence ID" value="WLF47498.1"/>
    <property type="molecule type" value="Genomic_DNA"/>
</dbReference>
<reference evidence="9" key="4">
    <citation type="submission" date="2018-02" db="EMBL/GenBank/DDBJ databases">
        <title>Draft genome sequencing of Rhodococcus opacus KU647198.</title>
        <authorList>
            <person name="Zheng B.-X."/>
        </authorList>
    </citation>
    <scope>NUCLEOTIDE SEQUENCE [LARGE SCALE GENOMIC DNA]</scope>
    <source>
        <strain evidence="9">04-OD7</strain>
    </source>
</reference>
<evidence type="ECO:0000313" key="9">
    <source>
        <dbReference type="Proteomes" id="UP000239290"/>
    </source>
</evidence>
<reference evidence="5" key="3">
    <citation type="journal article" date="2018" name="Genome Announc.">
        <title>Draft Genome Sequence of Rhodococcus opacus Strain 04-OD7, Which Can Mobilize Phosphate.</title>
        <authorList>
            <person name="Zheng B.X."/>
            <person name="Zhang H.K."/>
            <person name="Ding K."/>
        </authorList>
    </citation>
    <scope>NUCLEOTIDE SEQUENCE</scope>
    <source>
        <strain evidence="5">04-OD7</strain>
    </source>
</reference>
<evidence type="ECO:0000313" key="10">
    <source>
        <dbReference type="Proteomes" id="UP001066327"/>
    </source>
</evidence>
<dbReference type="SUPFAM" id="SSF54909">
    <property type="entry name" value="Dimeric alpha+beta barrel"/>
    <property type="match status" value="1"/>
</dbReference>
<evidence type="ECO:0000313" key="8">
    <source>
        <dbReference type="Proteomes" id="UP000186108"/>
    </source>
</evidence>
<feature type="domain" description="ABM" evidence="1">
    <location>
        <begin position="4"/>
        <end position="93"/>
    </location>
</feature>
<dbReference type="InterPro" id="IPR050744">
    <property type="entry name" value="AI-2_Isomerase_LsrG"/>
</dbReference>
<reference evidence="2 7" key="1">
    <citation type="submission" date="2014-07" db="EMBL/GenBank/DDBJ databases">
        <title>Genome Sequence of Rhodococcus opacus Strain R7, a Biodegrader of Mono- and Polycyclic Aromatic Hydrocarbons.</title>
        <authorList>
            <person name="Di Gennaro P."/>
            <person name="Zampolli J."/>
            <person name="Presti I."/>
            <person name="Cappelletti M."/>
            <person name="D'Ursi P."/>
            <person name="Orro A."/>
            <person name="Mezzelani A."/>
            <person name="Milanesi L."/>
        </authorList>
    </citation>
    <scope>NUCLEOTIDE SEQUENCE [LARGE SCALE GENOMIC DNA]</scope>
    <source>
        <strain evidence="2 7">R7</strain>
    </source>
</reference>